<keyword evidence="1" id="KW-0805">Transcription regulation</keyword>
<protein>
    <submittedName>
        <fullName evidence="4">Zinc-finger</fullName>
    </submittedName>
</protein>
<accession>A0A9X2FWS8</accession>
<evidence type="ECO:0000259" key="3">
    <source>
        <dbReference type="Pfam" id="PF13490"/>
    </source>
</evidence>
<reference evidence="4" key="1">
    <citation type="submission" date="2022-06" db="EMBL/GenBank/DDBJ databases">
        <title>Genomic Encyclopedia of Archaeal and Bacterial Type Strains, Phase II (KMG-II): from individual species to whole genera.</title>
        <authorList>
            <person name="Goeker M."/>
        </authorList>
    </citation>
    <scope>NUCLEOTIDE SEQUENCE</scope>
    <source>
        <strain evidence="4">DSM 26652</strain>
    </source>
</reference>
<keyword evidence="2" id="KW-0804">Transcription</keyword>
<dbReference type="EMBL" id="JAMTCS010000001">
    <property type="protein sequence ID" value="MCP2262765.1"/>
    <property type="molecule type" value="Genomic_DNA"/>
</dbReference>
<dbReference type="InterPro" id="IPR027383">
    <property type="entry name" value="Znf_put"/>
</dbReference>
<evidence type="ECO:0000256" key="2">
    <source>
        <dbReference type="ARBA" id="ARBA00023163"/>
    </source>
</evidence>
<dbReference type="InterPro" id="IPR041916">
    <property type="entry name" value="Anti_sigma_zinc_sf"/>
</dbReference>
<dbReference type="Proteomes" id="UP001139493">
    <property type="component" value="Unassembled WGS sequence"/>
</dbReference>
<gene>
    <name evidence="4" type="ORF">APR03_000088</name>
</gene>
<dbReference type="GO" id="GO:0008270">
    <property type="term" value="F:zinc ion binding"/>
    <property type="evidence" value="ECO:0007669"/>
    <property type="project" value="UniProtKB-KW"/>
</dbReference>
<keyword evidence="5" id="KW-1185">Reference proteome</keyword>
<evidence type="ECO:0000313" key="4">
    <source>
        <dbReference type="EMBL" id="MCP2262765.1"/>
    </source>
</evidence>
<feature type="domain" description="Putative zinc-finger" evidence="3">
    <location>
        <begin position="18"/>
        <end position="51"/>
    </location>
</feature>
<sequence>MHDIRDHEVRGEVRGAECRTTRAVMHDYLGRLLPARRERRFEAHMDACPACIRAFIDVRQASWVRRATAAAGSFPV</sequence>
<name>A0A9X2FWS8_9MICO</name>
<dbReference type="Gene3D" id="1.10.10.1320">
    <property type="entry name" value="Anti-sigma factor, zinc-finger domain"/>
    <property type="match status" value="1"/>
</dbReference>
<evidence type="ECO:0000313" key="5">
    <source>
        <dbReference type="Proteomes" id="UP001139493"/>
    </source>
</evidence>
<keyword evidence="4" id="KW-0862">Zinc</keyword>
<dbReference type="Pfam" id="PF13490">
    <property type="entry name" value="zf-HC2"/>
    <property type="match status" value="1"/>
</dbReference>
<keyword evidence="4" id="KW-0479">Metal-binding</keyword>
<dbReference type="RefSeq" id="WP_253831676.1">
    <property type="nucleotide sequence ID" value="NZ_JAMTCS010000001.1"/>
</dbReference>
<keyword evidence="4" id="KW-0863">Zinc-finger</keyword>
<dbReference type="AlphaFoldDB" id="A0A9X2FWS8"/>
<evidence type="ECO:0000256" key="1">
    <source>
        <dbReference type="ARBA" id="ARBA00023015"/>
    </source>
</evidence>
<proteinExistence type="predicted"/>
<comment type="caution">
    <text evidence="4">The sequence shown here is derived from an EMBL/GenBank/DDBJ whole genome shotgun (WGS) entry which is preliminary data.</text>
</comment>
<organism evidence="4 5">
    <name type="scientific">Promicromonospora thailandica</name>
    <dbReference type="NCBI Taxonomy" id="765201"/>
    <lineage>
        <taxon>Bacteria</taxon>
        <taxon>Bacillati</taxon>
        <taxon>Actinomycetota</taxon>
        <taxon>Actinomycetes</taxon>
        <taxon>Micrococcales</taxon>
        <taxon>Promicromonosporaceae</taxon>
        <taxon>Promicromonospora</taxon>
    </lineage>
</organism>